<comment type="caution">
    <text evidence="1">The sequence shown here is derived from an EMBL/GenBank/DDBJ whole genome shotgun (WGS) entry which is preliminary data.</text>
</comment>
<accession>A0ABR5XWE1</accession>
<organism evidence="1 2">
    <name type="scientific">Thalassospira xiamenensis</name>
    <dbReference type="NCBI Taxonomy" id="220697"/>
    <lineage>
        <taxon>Bacteria</taxon>
        <taxon>Pseudomonadati</taxon>
        <taxon>Pseudomonadota</taxon>
        <taxon>Alphaproteobacteria</taxon>
        <taxon>Rhodospirillales</taxon>
        <taxon>Thalassospiraceae</taxon>
        <taxon>Thalassospira</taxon>
    </lineage>
</organism>
<name>A0ABR5XWE1_9PROT</name>
<protein>
    <submittedName>
        <fullName evidence="1">Uncharacterized protein</fullName>
    </submittedName>
</protein>
<dbReference type="EMBL" id="LPXL01000056">
    <property type="protein sequence ID" value="KZC97164.1"/>
    <property type="molecule type" value="Genomic_DNA"/>
</dbReference>
<reference evidence="1 2" key="1">
    <citation type="submission" date="2015-12" db="EMBL/GenBank/DDBJ databases">
        <title>Genome sequence of Thalassospira xiamenensis MCCC 1A03005.</title>
        <authorList>
            <person name="Lu L."/>
            <person name="Lai Q."/>
            <person name="Shao Z."/>
            <person name="Qian P."/>
        </authorList>
    </citation>
    <scope>NUCLEOTIDE SEQUENCE [LARGE SCALE GENOMIC DNA]</scope>
    <source>
        <strain evidence="1 2">MCCC 1A03005</strain>
    </source>
</reference>
<dbReference type="Proteomes" id="UP000076167">
    <property type="component" value="Unassembled WGS sequence"/>
</dbReference>
<sequence length="187" mass="20573">MRTDIDPDLLAQLSGDRLMPVLFGRIGAASDDVRMWTGIGPISWGGFEWLGGGEFVGISEIEETEEIQANGLTFQLSGIPIEYLSLTLTEMRQGLPGDLHVGAMSDTGVLIGTPYKAFSGLTDVPVIDDDATTITISVTVESDLVDLERSKVRRFTDEDQKAIYPDDRGFEFVNRLQDTEITWGQIK</sequence>
<evidence type="ECO:0000313" key="1">
    <source>
        <dbReference type="EMBL" id="KZC97164.1"/>
    </source>
</evidence>
<proteinExistence type="predicted"/>
<dbReference type="RefSeq" id="WP_063093022.1">
    <property type="nucleotide sequence ID" value="NZ_JAINWB010000003.1"/>
</dbReference>
<keyword evidence="2" id="KW-1185">Reference proteome</keyword>
<gene>
    <name evidence="1" type="ORF">AUP40_04300</name>
</gene>
<evidence type="ECO:0000313" key="2">
    <source>
        <dbReference type="Proteomes" id="UP000076167"/>
    </source>
</evidence>